<dbReference type="EMBL" id="CP017479">
    <property type="protein sequence ID" value="AOW09489.1"/>
    <property type="molecule type" value="Genomic_DNA"/>
</dbReference>
<evidence type="ECO:0000313" key="2">
    <source>
        <dbReference type="Proteomes" id="UP000175968"/>
    </source>
</evidence>
<name>A0AAC9I2K5_9FLAO</name>
<dbReference type="Proteomes" id="UP000175968">
    <property type="component" value="Chromosome"/>
</dbReference>
<keyword evidence="2" id="KW-1185">Reference proteome</keyword>
<sequence length="79" mass="9336">MKLPRPNERNNALGQILKYCSDQQNKGKPVVFGTVERWMINQERSRLFNEDTTWVQTPELESKIQFTLKKISDNNLIKQ</sequence>
<evidence type="ECO:0000313" key="1">
    <source>
        <dbReference type="EMBL" id="AOW09489.1"/>
    </source>
</evidence>
<reference evidence="1 2" key="1">
    <citation type="submission" date="2016-10" db="EMBL/GenBank/DDBJ databases">
        <title>Flavobacterium gilvum sp. nov., isolated from stream water.</title>
        <authorList>
            <person name="Shin S.-K."/>
            <person name="Cho Y.-J."/>
            <person name="Yi H."/>
        </authorList>
    </citation>
    <scope>NUCLEOTIDE SEQUENCE [LARGE SCALE GENOMIC DNA]</scope>
    <source>
        <strain evidence="1 2">EM1308</strain>
    </source>
</reference>
<protein>
    <submittedName>
        <fullName evidence="1">Uncharacterized protein</fullName>
    </submittedName>
</protein>
<dbReference type="KEGG" id="fgl:EM308_08250"/>
<proteinExistence type="predicted"/>
<gene>
    <name evidence="1" type="ORF">EM308_08250</name>
</gene>
<dbReference type="AlphaFoldDB" id="A0AAC9I2K5"/>
<dbReference type="RefSeq" id="WP_035633719.1">
    <property type="nucleotide sequence ID" value="NZ_CP017479.1"/>
</dbReference>
<accession>A0AAC9I2K5</accession>
<organism evidence="1 2">
    <name type="scientific">Flavobacterium gilvum</name>
    <dbReference type="NCBI Taxonomy" id="1492737"/>
    <lineage>
        <taxon>Bacteria</taxon>
        <taxon>Pseudomonadati</taxon>
        <taxon>Bacteroidota</taxon>
        <taxon>Flavobacteriia</taxon>
        <taxon>Flavobacteriales</taxon>
        <taxon>Flavobacteriaceae</taxon>
        <taxon>Flavobacterium</taxon>
    </lineage>
</organism>